<evidence type="ECO:0000313" key="2">
    <source>
        <dbReference type="Proteomes" id="UP000241010"/>
    </source>
</evidence>
<dbReference type="Proteomes" id="UP000241010">
    <property type="component" value="Unassembled WGS sequence"/>
</dbReference>
<evidence type="ECO:0000313" key="1">
    <source>
        <dbReference type="EMBL" id="PTE20121.1"/>
    </source>
</evidence>
<name>A0A2T4JQC5_9RHOB</name>
<dbReference type="RefSeq" id="WP_107665430.1">
    <property type="nucleotide sequence ID" value="NZ_PZKG01000134.1"/>
</dbReference>
<sequence>MNNPKNLLTSAERHEQLRAIAAAKGGWTVAETLAHLINAEIARGTIPDELPGITIRRVANGVLIALDPESPAVLPLESARALGELVADLADATSRRSGEFNLQHGFMTARRGQAVQVAVPLGGETRNFSRDLARDFARLVLVEVDKAPTANAA</sequence>
<reference evidence="1 2" key="1">
    <citation type="submission" date="2018-03" db="EMBL/GenBank/DDBJ databases">
        <title>Cereibacter changlensis.</title>
        <authorList>
            <person name="Meyer T.E."/>
            <person name="Miller S."/>
            <person name="Lodha T."/>
            <person name="Gandham S."/>
            <person name="Chintalapati S."/>
            <person name="Chintalapati V.R."/>
        </authorList>
    </citation>
    <scope>NUCLEOTIDE SEQUENCE [LARGE SCALE GENOMIC DNA]</scope>
    <source>
        <strain evidence="1 2">JA139</strain>
    </source>
</reference>
<organism evidence="1 2">
    <name type="scientific">Cereibacter changlensis JA139</name>
    <dbReference type="NCBI Taxonomy" id="1188249"/>
    <lineage>
        <taxon>Bacteria</taxon>
        <taxon>Pseudomonadati</taxon>
        <taxon>Pseudomonadota</taxon>
        <taxon>Alphaproteobacteria</taxon>
        <taxon>Rhodobacterales</taxon>
        <taxon>Paracoccaceae</taxon>
        <taxon>Cereibacter</taxon>
    </lineage>
</organism>
<gene>
    <name evidence="1" type="ORF">C5F48_19190</name>
</gene>
<comment type="caution">
    <text evidence="1">The sequence shown here is derived from an EMBL/GenBank/DDBJ whole genome shotgun (WGS) entry which is preliminary data.</text>
</comment>
<dbReference type="EMBL" id="PZKG01000134">
    <property type="protein sequence ID" value="PTE20121.1"/>
    <property type="molecule type" value="Genomic_DNA"/>
</dbReference>
<protein>
    <submittedName>
        <fullName evidence="1">Uncharacterized protein</fullName>
    </submittedName>
</protein>
<dbReference type="OrthoDB" id="7688921at2"/>
<proteinExistence type="predicted"/>
<keyword evidence="2" id="KW-1185">Reference proteome</keyword>
<accession>A0A2T4JQC5</accession>
<dbReference type="AlphaFoldDB" id="A0A2T4JQC5"/>